<sequence length="511" mass="56688">MADKTTIEYLEDGRPHAEVKAGVLTSHEDLDDATIIPQFDAHEERRIIRKIDVRLLPVLAVLYLCSYLDRSNIGNAKIAGMYEDLELYGLRYNTVVAVFFVTYALFEVPSNIMLKIVRPSIWLAILSFSWGTVMTLMGVVQSYHGMVAARFFFGLTEAGFFPAATYLLSLWYKRYEMQTRMALFYSAASLAGAFSGLLAFAIEKMDGVAGLAAWRWIFILEGLVPVAISFTLYWVLPDSPATARFLTKEERLFATNRLNINTIVGHAQAINSDKIGMRHIKAAFGDWKMWLAIIPYWSCSIGTYGFTATAPTAIEQLGYTSAHAQLMTIPIYAFALIVTLILSVWADRHKQRTPFIMIGVVMGLIGFLGELAVPHPRLPGLTYFFFFFIAAGVYAPLPSLITFISNNTAPSSKRAVGMALLIGMGALGGICGGNIFLAKQAPKYPVGYGVPLGVSIAGLISTWILRTAYAKENKAKEALLRSEGEESLRQRYTPQELLDLGDKSPFYQYTL</sequence>
<dbReference type="InterPro" id="IPR011701">
    <property type="entry name" value="MFS"/>
</dbReference>
<comment type="subcellular location">
    <subcellularLocation>
        <location evidence="1">Membrane</location>
        <topology evidence="1">Multi-pass membrane protein</topology>
    </subcellularLocation>
</comment>
<dbReference type="OrthoDB" id="2962993at2759"/>
<dbReference type="GO" id="GO:0022857">
    <property type="term" value="F:transmembrane transporter activity"/>
    <property type="evidence" value="ECO:0007669"/>
    <property type="project" value="InterPro"/>
</dbReference>
<dbReference type="Proteomes" id="UP000053411">
    <property type="component" value="Unassembled WGS sequence"/>
</dbReference>
<dbReference type="InterPro" id="IPR020846">
    <property type="entry name" value="MFS_dom"/>
</dbReference>
<proteinExistence type="predicted"/>
<dbReference type="SUPFAM" id="SSF103473">
    <property type="entry name" value="MFS general substrate transporter"/>
    <property type="match status" value="1"/>
</dbReference>
<dbReference type="AlphaFoldDB" id="A0A0D2KA82"/>
<dbReference type="GeneID" id="27707129"/>
<dbReference type="VEuPathDB" id="FungiDB:Z520_01383"/>
<feature type="transmembrane region" description="Helical" evidence="6">
    <location>
        <begin position="287"/>
        <end position="306"/>
    </location>
</feature>
<gene>
    <name evidence="8" type="ORF">Z520_01383</name>
</gene>
<evidence type="ECO:0000256" key="2">
    <source>
        <dbReference type="ARBA" id="ARBA00022448"/>
    </source>
</evidence>
<feature type="transmembrane region" description="Helical" evidence="6">
    <location>
        <begin position="381"/>
        <end position="404"/>
    </location>
</feature>
<feature type="domain" description="Major facilitator superfamily (MFS) profile" evidence="7">
    <location>
        <begin position="55"/>
        <end position="470"/>
    </location>
</feature>
<keyword evidence="5 6" id="KW-0472">Membrane</keyword>
<feature type="transmembrane region" description="Helical" evidence="6">
    <location>
        <begin position="183"/>
        <end position="202"/>
    </location>
</feature>
<keyword evidence="3 6" id="KW-0812">Transmembrane</keyword>
<evidence type="ECO:0000256" key="6">
    <source>
        <dbReference type="SAM" id="Phobius"/>
    </source>
</evidence>
<protein>
    <recommendedName>
        <fullName evidence="7">Major facilitator superfamily (MFS) profile domain-containing protein</fullName>
    </recommendedName>
</protein>
<feature type="transmembrane region" description="Helical" evidence="6">
    <location>
        <begin position="326"/>
        <end position="346"/>
    </location>
</feature>
<evidence type="ECO:0000256" key="1">
    <source>
        <dbReference type="ARBA" id="ARBA00004141"/>
    </source>
</evidence>
<dbReference type="EMBL" id="KN848063">
    <property type="protein sequence ID" value="KIY02918.1"/>
    <property type="molecule type" value="Genomic_DNA"/>
</dbReference>
<feature type="transmembrane region" description="Helical" evidence="6">
    <location>
        <begin position="214"/>
        <end position="236"/>
    </location>
</feature>
<dbReference type="FunFam" id="1.20.1250.20:FF:000013">
    <property type="entry name" value="MFS general substrate transporter"/>
    <property type="match status" value="1"/>
</dbReference>
<keyword evidence="2" id="KW-0813">Transport</keyword>
<dbReference type="GO" id="GO:0016020">
    <property type="term" value="C:membrane"/>
    <property type="evidence" value="ECO:0007669"/>
    <property type="project" value="UniProtKB-SubCell"/>
</dbReference>
<reference evidence="8 9" key="1">
    <citation type="submission" date="2015-01" db="EMBL/GenBank/DDBJ databases">
        <title>The Genome Sequence of Fonsecaea multimorphosa CBS 102226.</title>
        <authorList>
            <consortium name="The Broad Institute Genomics Platform"/>
            <person name="Cuomo C."/>
            <person name="de Hoog S."/>
            <person name="Gorbushina A."/>
            <person name="Stielow B."/>
            <person name="Teixiera M."/>
            <person name="Abouelleil A."/>
            <person name="Chapman S.B."/>
            <person name="Priest M."/>
            <person name="Young S.K."/>
            <person name="Wortman J."/>
            <person name="Nusbaum C."/>
            <person name="Birren B."/>
        </authorList>
    </citation>
    <scope>NUCLEOTIDE SEQUENCE [LARGE SCALE GENOMIC DNA]</scope>
    <source>
        <strain evidence="8 9">CBS 102226</strain>
    </source>
</reference>
<feature type="transmembrane region" description="Helical" evidence="6">
    <location>
        <begin position="355"/>
        <end position="375"/>
    </location>
</feature>
<feature type="transmembrane region" description="Helical" evidence="6">
    <location>
        <begin position="416"/>
        <end position="438"/>
    </location>
</feature>
<feature type="transmembrane region" description="Helical" evidence="6">
    <location>
        <begin position="120"/>
        <end position="139"/>
    </location>
</feature>
<evidence type="ECO:0000259" key="7">
    <source>
        <dbReference type="PROSITE" id="PS50850"/>
    </source>
</evidence>
<dbReference type="PANTHER" id="PTHR43791">
    <property type="entry name" value="PERMEASE-RELATED"/>
    <property type="match status" value="1"/>
</dbReference>
<dbReference type="Gene3D" id="1.20.1250.20">
    <property type="entry name" value="MFS general substrate transporter like domains"/>
    <property type="match status" value="2"/>
</dbReference>
<evidence type="ECO:0000256" key="4">
    <source>
        <dbReference type="ARBA" id="ARBA00022989"/>
    </source>
</evidence>
<name>A0A0D2KA82_9EURO</name>
<evidence type="ECO:0000313" key="9">
    <source>
        <dbReference type="Proteomes" id="UP000053411"/>
    </source>
</evidence>
<dbReference type="PROSITE" id="PS50850">
    <property type="entry name" value="MFS"/>
    <property type="match status" value="1"/>
</dbReference>
<feature type="transmembrane region" description="Helical" evidence="6">
    <location>
        <begin position="89"/>
        <end position="108"/>
    </location>
</feature>
<evidence type="ECO:0000256" key="5">
    <source>
        <dbReference type="ARBA" id="ARBA00023136"/>
    </source>
</evidence>
<feature type="transmembrane region" description="Helical" evidence="6">
    <location>
        <begin position="51"/>
        <end position="69"/>
    </location>
</feature>
<dbReference type="FunFam" id="1.20.1250.20:FF:000034">
    <property type="entry name" value="MFS general substrate transporter"/>
    <property type="match status" value="1"/>
</dbReference>
<organism evidence="8 9">
    <name type="scientific">Fonsecaea multimorphosa CBS 102226</name>
    <dbReference type="NCBI Taxonomy" id="1442371"/>
    <lineage>
        <taxon>Eukaryota</taxon>
        <taxon>Fungi</taxon>
        <taxon>Dikarya</taxon>
        <taxon>Ascomycota</taxon>
        <taxon>Pezizomycotina</taxon>
        <taxon>Eurotiomycetes</taxon>
        <taxon>Chaetothyriomycetidae</taxon>
        <taxon>Chaetothyriales</taxon>
        <taxon>Herpotrichiellaceae</taxon>
        <taxon>Fonsecaea</taxon>
    </lineage>
</organism>
<dbReference type="Pfam" id="PF07690">
    <property type="entry name" value="MFS_1"/>
    <property type="match status" value="1"/>
</dbReference>
<keyword evidence="4 6" id="KW-1133">Transmembrane helix</keyword>
<evidence type="ECO:0000256" key="3">
    <source>
        <dbReference type="ARBA" id="ARBA00022692"/>
    </source>
</evidence>
<dbReference type="InterPro" id="IPR036259">
    <property type="entry name" value="MFS_trans_sf"/>
</dbReference>
<dbReference type="PANTHER" id="PTHR43791:SF18">
    <property type="entry name" value="NICOTINIC ACID TRANSPORTER TNA1, PUTATIVE (AFU_ORTHOLOGUE AFUA_3G03820)-RELATED"/>
    <property type="match status" value="1"/>
</dbReference>
<feature type="transmembrane region" description="Helical" evidence="6">
    <location>
        <begin position="151"/>
        <end position="171"/>
    </location>
</feature>
<accession>A0A0D2KA82</accession>
<keyword evidence="9" id="KW-1185">Reference proteome</keyword>
<feature type="transmembrane region" description="Helical" evidence="6">
    <location>
        <begin position="444"/>
        <end position="465"/>
    </location>
</feature>
<evidence type="ECO:0000313" key="8">
    <source>
        <dbReference type="EMBL" id="KIY02918.1"/>
    </source>
</evidence>
<dbReference type="RefSeq" id="XP_016637040.1">
    <property type="nucleotide sequence ID" value="XM_016771901.1"/>
</dbReference>